<dbReference type="AlphaFoldDB" id="A0A398CXV2"/>
<accession>A0A398CXV2</accession>
<dbReference type="OrthoDB" id="9779344at2"/>
<evidence type="ECO:0000313" key="3">
    <source>
        <dbReference type="Proteomes" id="UP000266328"/>
    </source>
</evidence>
<dbReference type="PANTHER" id="PTHR43830">
    <property type="entry name" value="PROTEIN PSP1"/>
    <property type="match status" value="1"/>
</dbReference>
<organism evidence="2 3">
    <name type="scientific">Candidatus Cryosericum terrychapinii</name>
    <dbReference type="NCBI Taxonomy" id="2290919"/>
    <lineage>
        <taxon>Bacteria</taxon>
        <taxon>Pseudomonadati</taxon>
        <taxon>Caldisericota/Cryosericota group</taxon>
        <taxon>Candidatus Cryosericota</taxon>
        <taxon>Candidatus Cryosericia</taxon>
        <taxon>Candidatus Cryosericales</taxon>
        <taxon>Candidatus Cryosericaceae</taxon>
        <taxon>Candidatus Cryosericum</taxon>
    </lineage>
</organism>
<name>A0A398CXV2_9BACT</name>
<dbReference type="NCBIfam" id="NF041131">
    <property type="entry name" value="RicT_YaaT_fam"/>
    <property type="match status" value="1"/>
</dbReference>
<dbReference type="Proteomes" id="UP000266328">
    <property type="component" value="Unassembled WGS sequence"/>
</dbReference>
<evidence type="ECO:0000313" key="2">
    <source>
        <dbReference type="EMBL" id="RIE06069.1"/>
    </source>
</evidence>
<dbReference type="InterPro" id="IPR047767">
    <property type="entry name" value="PSP1-like"/>
</dbReference>
<dbReference type="GO" id="GO:0005737">
    <property type="term" value="C:cytoplasm"/>
    <property type="evidence" value="ECO:0007669"/>
    <property type="project" value="TreeGrafter"/>
</dbReference>
<evidence type="ECO:0000259" key="1">
    <source>
        <dbReference type="PROSITE" id="PS51411"/>
    </source>
</evidence>
<dbReference type="RefSeq" id="WP_119089115.1">
    <property type="nucleotide sequence ID" value="NZ_QXIS01000025.1"/>
</dbReference>
<dbReference type="PANTHER" id="PTHR43830:SF3">
    <property type="entry name" value="PROTEIN PSP1"/>
    <property type="match status" value="1"/>
</dbReference>
<dbReference type="Pfam" id="PF04468">
    <property type="entry name" value="PSP1"/>
    <property type="match status" value="1"/>
</dbReference>
<proteinExistence type="predicted"/>
<sequence length="245" mass="27345">MNDSTYMLPASCSSVRYLSARSAKSYQTYMVEVSDSVALLPGDGVLAVGSDKELIHVIIGYPRHDASGKKRAAGGLKYIRKLAPTDVERLEENQRKQDAAVILCKEQVRAIRLPIHLVNCELSFSGKQYVFYFTAETRVDFRALVSTLSRSLKAKVQMWQIGSRDETRFFATVGMCGRELCCNCFLKEIKPVSLKCARVQNLSLNPNKITGVCGKLMCCLRYETYEYADASGLDVKKKPKEGATQ</sequence>
<dbReference type="InterPro" id="IPR007557">
    <property type="entry name" value="PSP1_C"/>
</dbReference>
<keyword evidence="3" id="KW-1185">Reference proteome</keyword>
<comment type="caution">
    <text evidence="2">The sequence shown here is derived from an EMBL/GenBank/DDBJ whole genome shotgun (WGS) entry which is preliminary data.</text>
</comment>
<protein>
    <submittedName>
        <fullName evidence="2">Stage 0 sporulation protein</fullName>
    </submittedName>
</protein>
<reference evidence="2 3" key="1">
    <citation type="submission" date="2018-09" db="EMBL/GenBank/DDBJ databases">
        <title>Discovery and Ecogenomic Context for Candidatus Cryosericales, a Global Caldiserica Order Active in Thawing Permafrost.</title>
        <authorList>
            <person name="Martinez M.A."/>
            <person name="Woodcroft B.J."/>
            <person name="Ignacio Espinoza J.C."/>
            <person name="Zayed A."/>
            <person name="Singleton C.M."/>
            <person name="Boyd J."/>
            <person name="Li Y.-F."/>
            <person name="Purvine S."/>
            <person name="Maughan H."/>
            <person name="Hodgkins S.B."/>
            <person name="Anderson D."/>
            <person name="Sederholm M."/>
            <person name="Temperton B."/>
            <person name="Saleska S.R."/>
            <person name="Tyson G.W."/>
            <person name="Rich V.I."/>
        </authorList>
    </citation>
    <scope>NUCLEOTIDE SEQUENCE [LARGE SCALE GENOMIC DNA]</scope>
    <source>
        <strain evidence="2 3">SMC7</strain>
    </source>
</reference>
<dbReference type="PROSITE" id="PS51411">
    <property type="entry name" value="PSP1_C"/>
    <property type="match status" value="1"/>
</dbReference>
<gene>
    <name evidence="2" type="ORF">SMC7_04275</name>
</gene>
<dbReference type="EMBL" id="QXIS01000025">
    <property type="protein sequence ID" value="RIE06069.1"/>
    <property type="molecule type" value="Genomic_DNA"/>
</dbReference>
<feature type="domain" description="PSP1 C-terminal" evidence="1">
    <location>
        <begin position="76"/>
        <end position="161"/>
    </location>
</feature>